<feature type="transmembrane region" description="Helical" evidence="8">
    <location>
        <begin position="495"/>
        <end position="516"/>
    </location>
</feature>
<evidence type="ECO:0000256" key="8">
    <source>
        <dbReference type="SAM" id="Phobius"/>
    </source>
</evidence>
<feature type="compositionally biased region" description="Basic and acidic residues" evidence="7">
    <location>
        <begin position="131"/>
        <end position="147"/>
    </location>
</feature>
<organism evidence="10 11">
    <name type="scientific">Mycoemilia scoparia</name>
    <dbReference type="NCBI Taxonomy" id="417184"/>
    <lineage>
        <taxon>Eukaryota</taxon>
        <taxon>Fungi</taxon>
        <taxon>Fungi incertae sedis</taxon>
        <taxon>Zoopagomycota</taxon>
        <taxon>Kickxellomycotina</taxon>
        <taxon>Kickxellomycetes</taxon>
        <taxon>Kickxellales</taxon>
        <taxon>Kickxellaceae</taxon>
        <taxon>Mycoemilia</taxon>
    </lineage>
</organism>
<dbReference type="GO" id="GO:0140115">
    <property type="term" value="P:export across plasma membrane"/>
    <property type="evidence" value="ECO:0007669"/>
    <property type="project" value="UniProtKB-ARBA"/>
</dbReference>
<evidence type="ECO:0000256" key="2">
    <source>
        <dbReference type="ARBA" id="ARBA00022448"/>
    </source>
</evidence>
<dbReference type="PANTHER" id="PTHR23502:SF132">
    <property type="entry name" value="POLYAMINE TRANSPORTER 2-RELATED"/>
    <property type="match status" value="1"/>
</dbReference>
<reference evidence="10" key="1">
    <citation type="submission" date="2022-07" db="EMBL/GenBank/DDBJ databases">
        <title>Phylogenomic reconstructions and comparative analyses of Kickxellomycotina fungi.</title>
        <authorList>
            <person name="Reynolds N.K."/>
            <person name="Stajich J.E."/>
            <person name="Barry K."/>
            <person name="Grigoriev I.V."/>
            <person name="Crous P."/>
            <person name="Smith M.E."/>
        </authorList>
    </citation>
    <scope>NUCLEOTIDE SEQUENCE</scope>
    <source>
        <strain evidence="10">NBRC 100468</strain>
    </source>
</reference>
<gene>
    <name evidence="10" type="ORF">H4219_003102</name>
</gene>
<keyword evidence="6" id="KW-0325">Glycoprotein</keyword>
<evidence type="ECO:0000259" key="9">
    <source>
        <dbReference type="PROSITE" id="PS50850"/>
    </source>
</evidence>
<dbReference type="SUPFAM" id="SSF103473">
    <property type="entry name" value="MFS general substrate transporter"/>
    <property type="match status" value="1"/>
</dbReference>
<feature type="transmembrane region" description="Helical" evidence="8">
    <location>
        <begin position="277"/>
        <end position="299"/>
    </location>
</feature>
<feature type="compositionally biased region" description="Polar residues" evidence="7">
    <location>
        <begin position="1"/>
        <end position="28"/>
    </location>
</feature>
<protein>
    <recommendedName>
        <fullName evidence="9">Major facilitator superfamily (MFS) profile domain-containing protein</fullName>
    </recommendedName>
</protein>
<accession>A0A9W8DNB4</accession>
<dbReference type="CDD" id="cd17323">
    <property type="entry name" value="MFS_Tpo1_MDR_like"/>
    <property type="match status" value="1"/>
</dbReference>
<feature type="transmembrane region" description="Helical" evidence="8">
    <location>
        <begin position="338"/>
        <end position="360"/>
    </location>
</feature>
<feature type="transmembrane region" description="Helical" evidence="8">
    <location>
        <begin position="219"/>
        <end position="239"/>
    </location>
</feature>
<feature type="region of interest" description="Disordered" evidence="7">
    <location>
        <begin position="1"/>
        <end position="55"/>
    </location>
</feature>
<feature type="transmembrane region" description="Helical" evidence="8">
    <location>
        <begin position="185"/>
        <end position="207"/>
    </location>
</feature>
<feature type="transmembrane region" description="Helical" evidence="8">
    <location>
        <begin position="590"/>
        <end position="609"/>
    </location>
</feature>
<dbReference type="OrthoDB" id="2441642at2759"/>
<evidence type="ECO:0000256" key="4">
    <source>
        <dbReference type="ARBA" id="ARBA00022989"/>
    </source>
</evidence>
<evidence type="ECO:0000313" key="10">
    <source>
        <dbReference type="EMBL" id="KAJ1917640.1"/>
    </source>
</evidence>
<feature type="domain" description="Major facilitator superfamily (MFS) profile" evidence="9">
    <location>
        <begin position="186"/>
        <end position="611"/>
    </location>
</feature>
<feature type="transmembrane region" description="Helical" evidence="8">
    <location>
        <begin position="311"/>
        <end position="332"/>
    </location>
</feature>
<feature type="region of interest" description="Disordered" evidence="7">
    <location>
        <begin position="85"/>
        <end position="176"/>
    </location>
</feature>
<dbReference type="AlphaFoldDB" id="A0A9W8DNB4"/>
<keyword evidence="11" id="KW-1185">Reference proteome</keyword>
<evidence type="ECO:0000256" key="3">
    <source>
        <dbReference type="ARBA" id="ARBA00022692"/>
    </source>
</evidence>
<comment type="caution">
    <text evidence="10">The sequence shown here is derived from an EMBL/GenBank/DDBJ whole genome shotgun (WGS) entry which is preliminary data.</text>
</comment>
<feature type="transmembrane region" description="Helical" evidence="8">
    <location>
        <begin position="251"/>
        <end position="271"/>
    </location>
</feature>
<keyword evidence="4 8" id="KW-1133">Transmembrane helix</keyword>
<dbReference type="EMBL" id="JANBPU010000066">
    <property type="protein sequence ID" value="KAJ1917640.1"/>
    <property type="molecule type" value="Genomic_DNA"/>
</dbReference>
<dbReference type="Gene3D" id="1.20.1720.10">
    <property type="entry name" value="Multidrug resistance protein D"/>
    <property type="match status" value="1"/>
</dbReference>
<feature type="compositionally biased region" description="Low complexity" evidence="7">
    <location>
        <begin position="152"/>
        <end position="164"/>
    </location>
</feature>
<keyword evidence="3 8" id="KW-0812">Transmembrane</keyword>
<dbReference type="FunFam" id="1.20.1720.10:FF:000009">
    <property type="entry name" value="MFS multidrug transporter"/>
    <property type="match status" value="1"/>
</dbReference>
<dbReference type="InterPro" id="IPR011701">
    <property type="entry name" value="MFS"/>
</dbReference>
<dbReference type="InterPro" id="IPR036259">
    <property type="entry name" value="MFS_trans_sf"/>
</dbReference>
<feature type="transmembrane region" description="Helical" evidence="8">
    <location>
        <begin position="396"/>
        <end position="419"/>
    </location>
</feature>
<feature type="transmembrane region" description="Helical" evidence="8">
    <location>
        <begin position="439"/>
        <end position="460"/>
    </location>
</feature>
<dbReference type="GO" id="GO:0005886">
    <property type="term" value="C:plasma membrane"/>
    <property type="evidence" value="ECO:0007669"/>
    <property type="project" value="TreeGrafter"/>
</dbReference>
<feature type="transmembrane region" description="Helical" evidence="8">
    <location>
        <begin position="562"/>
        <end position="578"/>
    </location>
</feature>
<name>A0A9W8DNB4_9FUNG</name>
<dbReference type="InterPro" id="IPR020846">
    <property type="entry name" value="MFS_dom"/>
</dbReference>
<keyword evidence="5 8" id="KW-0472">Membrane</keyword>
<evidence type="ECO:0000256" key="1">
    <source>
        <dbReference type="ARBA" id="ARBA00004141"/>
    </source>
</evidence>
<dbReference type="PROSITE" id="PS50850">
    <property type="entry name" value="MFS"/>
    <property type="match status" value="1"/>
</dbReference>
<proteinExistence type="predicted"/>
<feature type="transmembrane region" description="Helical" evidence="8">
    <location>
        <begin position="522"/>
        <end position="541"/>
    </location>
</feature>
<dbReference type="FunFam" id="1.20.1250.20:FF:000172">
    <property type="entry name" value="MFS multidrug resistance transporter"/>
    <property type="match status" value="1"/>
</dbReference>
<feature type="compositionally biased region" description="Polar residues" evidence="7">
    <location>
        <begin position="85"/>
        <end position="94"/>
    </location>
</feature>
<dbReference type="Pfam" id="PF07690">
    <property type="entry name" value="MFS_1"/>
    <property type="match status" value="1"/>
</dbReference>
<dbReference type="Proteomes" id="UP001150538">
    <property type="component" value="Unassembled WGS sequence"/>
</dbReference>
<dbReference type="GO" id="GO:0015137">
    <property type="term" value="F:citrate transmembrane transporter activity"/>
    <property type="evidence" value="ECO:0007669"/>
    <property type="project" value="UniProtKB-ARBA"/>
</dbReference>
<keyword evidence="2" id="KW-0813">Transport</keyword>
<sequence length="621" mass="68448">MTRSPSPTPSLQEQQHVGSQETSTQTNGGVHYTDSDDNATPPPYLLSRTTTFNHNTTNYNTGYNYSDAEQTSSFIPSFNNIENLRSSQKSSRTSLTHHHNGNDEKSDMVIPNSELGGGADHSTTSPAADPTAKKGEQTGSFDAEKHPNKAINTSTTENSQTSNEGAKGQEEEIPYSPFSSGRRKLITLTVSLIGILGPLTSSIYYPAIQDIANDLNTTLTMVNSTLTAFMFAMAVFPLFWGPMADIIGRRYVYIITIILYLGGNIGCALTPNIVALIIFRIIQSAGSSAILSIGAGTIADIYPRSQRGTALGAFYVGPLIGPVIGPIIGGYITENLSWRWTFWILTIISGVAVIATFLFLPETHRRMVAEKYNMNLINQPKKLKWRQINPLRTMMYIRYPNVFCVVFYVVMVFGCYYGITSSNSLAFQTIYKMDIGKSGLCYIPLGVGNLVGSILGGRINDIVLRRIRIRLEKKALEDGQPQTEPIVVEPESRLYFVWVGALLFFGCGITYGWLLIIGAPLAAVLVLQFFIGFGMTLQFSATSNYLMDLFPTRGATIIAAQTFYRSIWAGICMLVIPISQENIGWGKTLTIFECTCVLGFMLFLPIVFFGRRIAARFPVNE</sequence>
<dbReference type="PANTHER" id="PTHR23502">
    <property type="entry name" value="MAJOR FACILITATOR SUPERFAMILY"/>
    <property type="match status" value="1"/>
</dbReference>
<evidence type="ECO:0000313" key="11">
    <source>
        <dbReference type="Proteomes" id="UP001150538"/>
    </source>
</evidence>
<comment type="subcellular location">
    <subcellularLocation>
        <location evidence="1">Membrane</location>
        <topology evidence="1">Multi-pass membrane protein</topology>
    </subcellularLocation>
</comment>
<evidence type="ECO:0000256" key="6">
    <source>
        <dbReference type="ARBA" id="ARBA00023180"/>
    </source>
</evidence>
<evidence type="ECO:0000256" key="5">
    <source>
        <dbReference type="ARBA" id="ARBA00023136"/>
    </source>
</evidence>
<evidence type="ECO:0000256" key="7">
    <source>
        <dbReference type="SAM" id="MobiDB-lite"/>
    </source>
</evidence>